<feature type="domain" description="Histidine kinase" evidence="13">
    <location>
        <begin position="445"/>
        <end position="691"/>
    </location>
</feature>
<dbReference type="InterPro" id="IPR004105">
    <property type="entry name" value="CheA-like_dim"/>
</dbReference>
<feature type="compositionally biased region" description="Basic and acidic residues" evidence="12">
    <location>
        <begin position="419"/>
        <end position="428"/>
    </location>
</feature>
<keyword evidence="9" id="KW-0067">ATP-binding</keyword>
<dbReference type="Pfam" id="PF07194">
    <property type="entry name" value="P2"/>
    <property type="match status" value="2"/>
</dbReference>
<dbReference type="InterPro" id="IPR005467">
    <property type="entry name" value="His_kinase_dom"/>
</dbReference>
<dbReference type="InterPro" id="IPR003594">
    <property type="entry name" value="HATPase_dom"/>
</dbReference>
<evidence type="ECO:0000313" key="16">
    <source>
        <dbReference type="EMBL" id="MBP2021843.1"/>
    </source>
</evidence>
<protein>
    <recommendedName>
        <fullName evidence="3">Chemotaxis protein CheA</fullName>
        <ecNumber evidence="2">2.7.13.3</ecNumber>
    </recommendedName>
</protein>
<dbReference type="InterPro" id="IPR004358">
    <property type="entry name" value="Sig_transdc_His_kin-like_C"/>
</dbReference>
<dbReference type="PROSITE" id="PS50109">
    <property type="entry name" value="HIS_KIN"/>
    <property type="match status" value="1"/>
</dbReference>
<dbReference type="InterPro" id="IPR008207">
    <property type="entry name" value="Sig_transdc_His_kin_Hpt_dom"/>
</dbReference>
<dbReference type="EMBL" id="JAGGLL010000010">
    <property type="protein sequence ID" value="MBP2021843.1"/>
    <property type="molecule type" value="Genomic_DNA"/>
</dbReference>
<feature type="modified residue" description="Phosphohistidine" evidence="11">
    <location>
        <position position="46"/>
    </location>
</feature>
<reference evidence="16 17" key="1">
    <citation type="submission" date="2021-03" db="EMBL/GenBank/DDBJ databases">
        <title>Genomic Encyclopedia of Type Strains, Phase IV (KMG-IV): sequencing the most valuable type-strain genomes for metagenomic binning, comparative biology and taxonomic classification.</title>
        <authorList>
            <person name="Goeker M."/>
        </authorList>
    </citation>
    <scope>NUCLEOTIDE SEQUENCE [LARGE SCALE GENOMIC DNA]</scope>
    <source>
        <strain evidence="16 17">DSM 28650</strain>
    </source>
</reference>
<keyword evidence="6 16" id="KW-0808">Transferase</keyword>
<dbReference type="SUPFAM" id="SSF55874">
    <property type="entry name" value="ATPase domain of HSP90 chaperone/DNA topoisomerase II/histidine kinase"/>
    <property type="match status" value="1"/>
</dbReference>
<dbReference type="Gene3D" id="3.30.70.1110">
    <property type="entry name" value="Histidine kinase CheA-like, P2 response regulator-binding domain"/>
    <property type="match status" value="2"/>
</dbReference>
<feature type="domain" description="HPt" evidence="15">
    <location>
        <begin position="1"/>
        <end position="103"/>
    </location>
</feature>
<dbReference type="Pfam" id="PF01584">
    <property type="entry name" value="CheW"/>
    <property type="match status" value="1"/>
</dbReference>
<dbReference type="EC" id="2.7.13.3" evidence="2"/>
<dbReference type="CDD" id="cd00731">
    <property type="entry name" value="CheA_reg"/>
    <property type="match status" value="1"/>
</dbReference>
<evidence type="ECO:0000256" key="7">
    <source>
        <dbReference type="ARBA" id="ARBA00022741"/>
    </source>
</evidence>
<dbReference type="PROSITE" id="PS50894">
    <property type="entry name" value="HPT"/>
    <property type="match status" value="1"/>
</dbReference>
<gene>
    <name evidence="16" type="ORF">J2Z44_001639</name>
</gene>
<dbReference type="SUPFAM" id="SSF47226">
    <property type="entry name" value="Histidine-containing phosphotransfer domain, HPT domain"/>
    <property type="match status" value="1"/>
</dbReference>
<dbReference type="Proteomes" id="UP001519308">
    <property type="component" value="Unassembled WGS sequence"/>
</dbReference>
<dbReference type="PROSITE" id="PS50851">
    <property type="entry name" value="CHEW"/>
    <property type="match status" value="1"/>
</dbReference>
<dbReference type="SMART" id="SM01231">
    <property type="entry name" value="H-kinase_dim"/>
    <property type="match status" value="1"/>
</dbReference>
<accession>A0ABS4K236</accession>
<dbReference type="Gene3D" id="1.10.287.560">
    <property type="entry name" value="Histidine kinase CheA-like, homodimeric domain"/>
    <property type="match status" value="1"/>
</dbReference>
<evidence type="ECO:0000256" key="8">
    <source>
        <dbReference type="ARBA" id="ARBA00022777"/>
    </source>
</evidence>
<sequence>MDTSQYLSMFLEESSDNLQTLNECLLALENEPRDMEKLNEIFRVAHTIKGMAATMGYSKMAELTHKMEDVLSNFREGKVKVTHKVVTVLFKCLDTLESMVDSISDGEDGDMPIEDIVSHLEGIANGTEDGMETTIVKENIVEDITNKDTSSQYGIDLNEYELNIVKQAKYSNVNAYHINITLDEGTILKSARAFVLFQTLEKNGEIIKSVPVLEDLEAENFDFNIDLVYLSSQTIKEIEKEIKSITEISRFQLVSLNDGLKVEESNNEQTNMNLNEYELNILKQAKHSNVNGYHIHITLDEGTILKSARSFIVFQTLEQSGEIIKSIPALEDLETENFDLDIDLVYLSSKTATEIEKEINNISEIRKVQVFSIDSNSKSTENNESVISASGSLASMEKANLKEIEKEKSLESKIKEKKPITEEIKSKPVEQPSQNGQDKKVKAKGIGQSVRVDLDRLDKFMNMVSELVIHRTRLEQISSNHKIAELNETLEQVARTTTDLQDLVMKIRMLPLDVVFNRFPRMIRDLSLELGKEIELVIQGQDTELDRTVIEEIGEPLIHLLRNAADHGIETTEERKAKGKDHTGKIKLVAYSEGTKAVIKVEDDGKGLDVNKIMAKAEKIGINTEGMSQADIKNLIFAQGFSTNEVVTDISGRGVGMDVVKTKISSLGGTVDAISEEGKGTSFIIRLPLTLQIIQALLVKVGAETMAISLGFIDRVIEYKEENIRRTNNKEVVLYNGNVISIIRVNNKLGLESVDQGKKYIILVKVGEREMGLVVDSLLGQQEIVIKPFGKTLRSTKEYIGATILGDGLVTLILDVAALI</sequence>
<dbReference type="InterPro" id="IPR037006">
    <property type="entry name" value="CheA-like_homodim_sf"/>
</dbReference>
<dbReference type="SUPFAM" id="SSF55052">
    <property type="entry name" value="CheY-binding domain of CheA"/>
    <property type="match status" value="2"/>
</dbReference>
<dbReference type="Pfam" id="PF02895">
    <property type="entry name" value="H-kinase_dim"/>
    <property type="match status" value="1"/>
</dbReference>
<dbReference type="InterPro" id="IPR037052">
    <property type="entry name" value="CheA-like_P2_sf"/>
</dbReference>
<dbReference type="InterPro" id="IPR036061">
    <property type="entry name" value="CheW-like_dom_sf"/>
</dbReference>
<evidence type="ECO:0000256" key="5">
    <source>
        <dbReference type="ARBA" id="ARBA00022553"/>
    </source>
</evidence>
<evidence type="ECO:0000256" key="1">
    <source>
        <dbReference type="ARBA" id="ARBA00000085"/>
    </source>
</evidence>
<dbReference type="InterPro" id="IPR036097">
    <property type="entry name" value="HisK_dim/P_sf"/>
</dbReference>
<evidence type="ECO:0000256" key="10">
    <source>
        <dbReference type="ARBA" id="ARBA00023012"/>
    </source>
</evidence>
<proteinExistence type="predicted"/>
<keyword evidence="17" id="KW-1185">Reference proteome</keyword>
<dbReference type="SMART" id="SM00387">
    <property type="entry name" value="HATPase_c"/>
    <property type="match status" value="1"/>
</dbReference>
<evidence type="ECO:0000256" key="12">
    <source>
        <dbReference type="SAM" id="MobiDB-lite"/>
    </source>
</evidence>
<evidence type="ECO:0000256" key="3">
    <source>
        <dbReference type="ARBA" id="ARBA00021495"/>
    </source>
</evidence>
<keyword evidence="7" id="KW-0547">Nucleotide-binding</keyword>
<dbReference type="Gene3D" id="1.20.120.160">
    <property type="entry name" value="HPT domain"/>
    <property type="match status" value="1"/>
</dbReference>
<dbReference type="Pfam" id="PF02518">
    <property type="entry name" value="HATPase_c"/>
    <property type="match status" value="1"/>
</dbReference>
<evidence type="ECO:0000256" key="4">
    <source>
        <dbReference type="ARBA" id="ARBA00022500"/>
    </source>
</evidence>
<dbReference type="InterPro" id="IPR002545">
    <property type="entry name" value="CheW-lke_dom"/>
</dbReference>
<dbReference type="CDD" id="cd00088">
    <property type="entry name" value="HPT"/>
    <property type="match status" value="1"/>
</dbReference>
<keyword evidence="8 16" id="KW-0418">Kinase</keyword>
<dbReference type="PANTHER" id="PTHR43395">
    <property type="entry name" value="SENSOR HISTIDINE KINASE CHEA"/>
    <property type="match status" value="1"/>
</dbReference>
<dbReference type="InterPro" id="IPR010808">
    <property type="entry name" value="CheA_P2-bd"/>
</dbReference>
<feature type="domain" description="CheW-like" evidence="14">
    <location>
        <begin position="693"/>
        <end position="820"/>
    </location>
</feature>
<evidence type="ECO:0000256" key="11">
    <source>
        <dbReference type="PROSITE-ProRule" id="PRU00110"/>
    </source>
</evidence>
<evidence type="ECO:0000256" key="2">
    <source>
        <dbReference type="ARBA" id="ARBA00012438"/>
    </source>
</evidence>
<dbReference type="Gene3D" id="3.30.565.10">
    <property type="entry name" value="Histidine kinase-like ATPase, C-terminal domain"/>
    <property type="match status" value="1"/>
</dbReference>
<dbReference type="SUPFAM" id="SSF50341">
    <property type="entry name" value="CheW-like"/>
    <property type="match status" value="1"/>
</dbReference>
<feature type="region of interest" description="Disordered" evidence="12">
    <location>
        <begin position="419"/>
        <end position="444"/>
    </location>
</feature>
<evidence type="ECO:0000256" key="9">
    <source>
        <dbReference type="ARBA" id="ARBA00022840"/>
    </source>
</evidence>
<keyword evidence="5 11" id="KW-0597">Phosphoprotein</keyword>
<dbReference type="InterPro" id="IPR051315">
    <property type="entry name" value="Bact_Chemotaxis_CheA"/>
</dbReference>
<keyword evidence="10" id="KW-0902">Two-component regulatory system</keyword>
<keyword evidence="4" id="KW-0145">Chemotaxis</keyword>
<dbReference type="GO" id="GO:0004673">
    <property type="term" value="F:protein histidine kinase activity"/>
    <property type="evidence" value="ECO:0007669"/>
    <property type="project" value="UniProtKB-EC"/>
</dbReference>
<name>A0ABS4K236_9CLOT</name>
<dbReference type="InterPro" id="IPR036890">
    <property type="entry name" value="HATPase_C_sf"/>
</dbReference>
<dbReference type="SMART" id="SM00260">
    <property type="entry name" value="CheW"/>
    <property type="match status" value="1"/>
</dbReference>
<evidence type="ECO:0000313" key="17">
    <source>
        <dbReference type="Proteomes" id="UP001519308"/>
    </source>
</evidence>
<dbReference type="InterPro" id="IPR035891">
    <property type="entry name" value="CheY-binding_CheA"/>
</dbReference>
<evidence type="ECO:0000259" key="15">
    <source>
        <dbReference type="PROSITE" id="PS50894"/>
    </source>
</evidence>
<dbReference type="RefSeq" id="WP_021282960.1">
    <property type="nucleotide sequence ID" value="NZ_JAGGLL010000010.1"/>
</dbReference>
<organism evidence="16 17">
    <name type="scientific">Clostridium punense</name>
    <dbReference type="NCBI Taxonomy" id="1054297"/>
    <lineage>
        <taxon>Bacteria</taxon>
        <taxon>Bacillati</taxon>
        <taxon>Bacillota</taxon>
        <taxon>Clostridia</taxon>
        <taxon>Eubacteriales</taxon>
        <taxon>Clostridiaceae</taxon>
        <taxon>Clostridium</taxon>
    </lineage>
</organism>
<comment type="caution">
    <text evidence="16">The sequence shown here is derived from an EMBL/GenBank/DDBJ whole genome shotgun (WGS) entry which is preliminary data.</text>
</comment>
<comment type="catalytic activity">
    <reaction evidence="1">
        <text>ATP + protein L-histidine = ADP + protein N-phospho-L-histidine.</text>
        <dbReference type="EC" id="2.7.13.3"/>
    </reaction>
</comment>
<dbReference type="Pfam" id="PF01627">
    <property type="entry name" value="Hpt"/>
    <property type="match status" value="1"/>
</dbReference>
<dbReference type="Gene3D" id="2.30.30.40">
    <property type="entry name" value="SH3 Domains"/>
    <property type="match status" value="1"/>
</dbReference>
<dbReference type="PRINTS" id="PR00344">
    <property type="entry name" value="BCTRLSENSOR"/>
</dbReference>
<evidence type="ECO:0000259" key="13">
    <source>
        <dbReference type="PROSITE" id="PS50109"/>
    </source>
</evidence>
<dbReference type="PANTHER" id="PTHR43395:SF1">
    <property type="entry name" value="CHEMOTAXIS PROTEIN CHEA"/>
    <property type="match status" value="1"/>
</dbReference>
<dbReference type="SUPFAM" id="SSF47384">
    <property type="entry name" value="Homodimeric domain of signal transducing histidine kinase"/>
    <property type="match status" value="1"/>
</dbReference>
<evidence type="ECO:0000256" key="6">
    <source>
        <dbReference type="ARBA" id="ARBA00022679"/>
    </source>
</evidence>
<dbReference type="SMART" id="SM00073">
    <property type="entry name" value="HPT"/>
    <property type="match status" value="1"/>
</dbReference>
<dbReference type="InterPro" id="IPR036641">
    <property type="entry name" value="HPT_dom_sf"/>
</dbReference>
<evidence type="ECO:0000259" key="14">
    <source>
        <dbReference type="PROSITE" id="PS50851"/>
    </source>
</evidence>